<keyword evidence="9" id="KW-0175">Coiled coil</keyword>
<name>A0AAV7AIA1_ENGPU</name>
<dbReference type="AlphaFoldDB" id="A0AAV7AIA1"/>
<dbReference type="Gene3D" id="3.30.70.330">
    <property type="match status" value="1"/>
</dbReference>
<dbReference type="FunFam" id="1.10.287.110:FF:000059">
    <property type="entry name" value="dnaJ homolog subfamily C member 17"/>
    <property type="match status" value="1"/>
</dbReference>
<dbReference type="GO" id="GO:0005737">
    <property type="term" value="C:cytoplasm"/>
    <property type="evidence" value="ECO:0007669"/>
    <property type="project" value="UniProtKB-SubCell"/>
</dbReference>
<dbReference type="SUPFAM" id="SSF46565">
    <property type="entry name" value="Chaperone J-domain"/>
    <property type="match status" value="1"/>
</dbReference>
<dbReference type="PRINTS" id="PR00625">
    <property type="entry name" value="JDOMAIN"/>
</dbReference>
<evidence type="ECO:0000256" key="9">
    <source>
        <dbReference type="SAM" id="Coils"/>
    </source>
</evidence>
<comment type="subcellular location">
    <subcellularLocation>
        <location evidence="2">Cytoplasm</location>
    </subcellularLocation>
    <subcellularLocation>
        <location evidence="1">Nucleus</location>
    </subcellularLocation>
</comment>
<comment type="function">
    <text evidence="6">May negatively affect PAX8-induced thyroglobulin/TG transcription.</text>
</comment>
<evidence type="ECO:0000256" key="10">
    <source>
        <dbReference type="SAM" id="MobiDB-lite"/>
    </source>
</evidence>
<dbReference type="SUPFAM" id="SSF54928">
    <property type="entry name" value="RNA-binding domain, RBD"/>
    <property type="match status" value="1"/>
</dbReference>
<evidence type="ECO:0000256" key="7">
    <source>
        <dbReference type="ARBA" id="ARBA00074360"/>
    </source>
</evidence>
<dbReference type="GO" id="GO:0003723">
    <property type="term" value="F:RNA binding"/>
    <property type="evidence" value="ECO:0007669"/>
    <property type="project" value="UniProtKB-UniRule"/>
</dbReference>
<dbReference type="InterPro" id="IPR001623">
    <property type="entry name" value="DnaJ_domain"/>
</dbReference>
<protein>
    <recommendedName>
        <fullName evidence="7">DnaJ homolog subfamily C member 17</fullName>
    </recommendedName>
</protein>
<dbReference type="InterPro" id="IPR035979">
    <property type="entry name" value="RBD_domain_sf"/>
</dbReference>
<dbReference type="PANTHER" id="PTHR44313:SF1">
    <property type="entry name" value="DNAJ HOMOLOG SUBFAMILY C MEMBER 17"/>
    <property type="match status" value="1"/>
</dbReference>
<dbReference type="CDD" id="cd12429">
    <property type="entry name" value="RRM_DNAJC17"/>
    <property type="match status" value="1"/>
</dbReference>
<comment type="caution">
    <text evidence="13">The sequence shown here is derived from an EMBL/GenBank/DDBJ whole genome shotgun (WGS) entry which is preliminary data.</text>
</comment>
<dbReference type="InterPro" id="IPR000504">
    <property type="entry name" value="RRM_dom"/>
</dbReference>
<evidence type="ECO:0000259" key="11">
    <source>
        <dbReference type="PROSITE" id="PS50076"/>
    </source>
</evidence>
<evidence type="ECO:0000313" key="13">
    <source>
        <dbReference type="EMBL" id="KAG8560515.1"/>
    </source>
</evidence>
<dbReference type="SMART" id="SM00271">
    <property type="entry name" value="DnaJ"/>
    <property type="match status" value="1"/>
</dbReference>
<sequence>MAGGKSTASKELMQMDLYGLLGTDPEATEKEIKKAYRQKALTCHPDKNPDNPRAAELFHQLSQALEVLTDGAARAAYDKLRKAKEAAAKRTQKLDDKRKKVKLDLEAREKEAQSRVTEEEEAQVAWTLEQEIIRLREEGSRQLEEQQRLVREQIKLEKTQGNRSSNPDAAGPARLKLKWKCKKDDESRGGYTEDVLQRLLHKYGEVLNIVVSSKKKGSAVVEFASFKAAELAVRNEAGLVNNPLKISWLDAPPPSAIPETVGKTAPGIFSNSAKDSLRSDRDYESLVLMRMRQAAERQRLIEELQKEDEEADT</sequence>
<evidence type="ECO:0000256" key="4">
    <source>
        <dbReference type="ARBA" id="ARBA00023186"/>
    </source>
</evidence>
<keyword evidence="5" id="KW-0539">Nucleus</keyword>
<dbReference type="GO" id="GO:0000390">
    <property type="term" value="P:spliceosomal complex disassembly"/>
    <property type="evidence" value="ECO:0007669"/>
    <property type="project" value="TreeGrafter"/>
</dbReference>
<evidence type="ECO:0000259" key="12">
    <source>
        <dbReference type="PROSITE" id="PS50102"/>
    </source>
</evidence>
<evidence type="ECO:0000256" key="3">
    <source>
        <dbReference type="ARBA" id="ARBA00022490"/>
    </source>
</evidence>
<evidence type="ECO:0000256" key="5">
    <source>
        <dbReference type="ARBA" id="ARBA00023242"/>
    </source>
</evidence>
<dbReference type="EMBL" id="WNYA01000007">
    <property type="protein sequence ID" value="KAG8560515.1"/>
    <property type="molecule type" value="Genomic_DNA"/>
</dbReference>
<reference evidence="13" key="1">
    <citation type="thesis" date="2020" institute="ProQuest LLC" country="789 East Eisenhower Parkway, Ann Arbor, MI, USA">
        <title>Comparative Genomics and Chromosome Evolution.</title>
        <authorList>
            <person name="Mudd A.B."/>
        </authorList>
    </citation>
    <scope>NUCLEOTIDE SEQUENCE</scope>
    <source>
        <strain evidence="13">237g6f4</strain>
        <tissue evidence="13">Blood</tissue>
    </source>
</reference>
<dbReference type="Pfam" id="PF00226">
    <property type="entry name" value="DnaJ"/>
    <property type="match status" value="1"/>
</dbReference>
<dbReference type="InterPro" id="IPR034254">
    <property type="entry name" value="DNAJC17_RRM"/>
</dbReference>
<organism evidence="13 14">
    <name type="scientific">Engystomops pustulosus</name>
    <name type="common">Tungara frog</name>
    <name type="synonym">Physalaemus pustulosus</name>
    <dbReference type="NCBI Taxonomy" id="76066"/>
    <lineage>
        <taxon>Eukaryota</taxon>
        <taxon>Metazoa</taxon>
        <taxon>Chordata</taxon>
        <taxon>Craniata</taxon>
        <taxon>Vertebrata</taxon>
        <taxon>Euteleostomi</taxon>
        <taxon>Amphibia</taxon>
        <taxon>Batrachia</taxon>
        <taxon>Anura</taxon>
        <taxon>Neobatrachia</taxon>
        <taxon>Hyloidea</taxon>
        <taxon>Leptodactylidae</taxon>
        <taxon>Leiuperinae</taxon>
        <taxon>Engystomops</taxon>
    </lineage>
</organism>
<evidence type="ECO:0000256" key="1">
    <source>
        <dbReference type="ARBA" id="ARBA00004123"/>
    </source>
</evidence>
<dbReference type="CDD" id="cd06257">
    <property type="entry name" value="DnaJ"/>
    <property type="match status" value="1"/>
</dbReference>
<dbReference type="PROSITE" id="PS50076">
    <property type="entry name" value="DNAJ_2"/>
    <property type="match status" value="1"/>
</dbReference>
<feature type="domain" description="J" evidence="11">
    <location>
        <begin position="16"/>
        <end position="81"/>
    </location>
</feature>
<feature type="region of interest" description="Disordered" evidence="10">
    <location>
        <begin position="155"/>
        <end position="174"/>
    </location>
</feature>
<keyword evidence="3" id="KW-0963">Cytoplasm</keyword>
<keyword evidence="4" id="KW-0143">Chaperone</keyword>
<evidence type="ECO:0000256" key="2">
    <source>
        <dbReference type="ARBA" id="ARBA00004496"/>
    </source>
</evidence>
<gene>
    <name evidence="13" type="ORF">GDO81_015018</name>
</gene>
<proteinExistence type="predicted"/>
<evidence type="ECO:0000256" key="6">
    <source>
        <dbReference type="ARBA" id="ARBA00053783"/>
    </source>
</evidence>
<keyword evidence="14" id="KW-1185">Reference proteome</keyword>
<dbReference type="PROSITE" id="PS50102">
    <property type="entry name" value="RRM"/>
    <property type="match status" value="1"/>
</dbReference>
<dbReference type="Gene3D" id="1.10.287.110">
    <property type="entry name" value="DnaJ domain"/>
    <property type="match status" value="1"/>
</dbReference>
<dbReference type="Proteomes" id="UP000824782">
    <property type="component" value="Unassembled WGS sequence"/>
</dbReference>
<dbReference type="GO" id="GO:0005681">
    <property type="term" value="C:spliceosomal complex"/>
    <property type="evidence" value="ECO:0007669"/>
    <property type="project" value="TreeGrafter"/>
</dbReference>
<dbReference type="InterPro" id="IPR012677">
    <property type="entry name" value="Nucleotide-bd_a/b_plait_sf"/>
</dbReference>
<dbReference type="Pfam" id="PF00076">
    <property type="entry name" value="RRM_1"/>
    <property type="match status" value="1"/>
</dbReference>
<feature type="coiled-coil region" evidence="9">
    <location>
        <begin position="77"/>
        <end position="122"/>
    </location>
</feature>
<dbReference type="InterPro" id="IPR052094">
    <property type="entry name" value="Pre-mRNA-splicing_ERAD"/>
</dbReference>
<dbReference type="InterPro" id="IPR036869">
    <property type="entry name" value="J_dom_sf"/>
</dbReference>
<evidence type="ECO:0000256" key="8">
    <source>
        <dbReference type="PROSITE-ProRule" id="PRU00176"/>
    </source>
</evidence>
<accession>A0AAV7AIA1</accession>
<evidence type="ECO:0000313" key="14">
    <source>
        <dbReference type="Proteomes" id="UP000824782"/>
    </source>
</evidence>
<keyword evidence="8" id="KW-0694">RNA-binding</keyword>
<feature type="domain" description="RRM" evidence="12">
    <location>
        <begin position="192"/>
        <end position="251"/>
    </location>
</feature>
<dbReference type="PANTHER" id="PTHR44313">
    <property type="entry name" value="DNAJ HOMOLOG SUBFAMILY C MEMBER 17"/>
    <property type="match status" value="1"/>
</dbReference>